<dbReference type="PANTHER" id="PTHR33930">
    <property type="entry name" value="ALKYL HYDROPEROXIDE REDUCTASE AHPD"/>
    <property type="match status" value="1"/>
</dbReference>
<dbReference type="InterPro" id="IPR004675">
    <property type="entry name" value="AhpD_core"/>
</dbReference>
<name>A0A382Q7M1_9ZZZZ</name>
<dbReference type="GO" id="GO:0051920">
    <property type="term" value="F:peroxiredoxin activity"/>
    <property type="evidence" value="ECO:0007669"/>
    <property type="project" value="InterPro"/>
</dbReference>
<reference evidence="2" key="1">
    <citation type="submission" date="2018-05" db="EMBL/GenBank/DDBJ databases">
        <authorList>
            <person name="Lanie J.A."/>
            <person name="Ng W.-L."/>
            <person name="Kazmierczak K.M."/>
            <person name="Andrzejewski T.M."/>
            <person name="Davidsen T.M."/>
            <person name="Wayne K.J."/>
            <person name="Tettelin H."/>
            <person name="Glass J.I."/>
            <person name="Rusch D."/>
            <person name="Podicherti R."/>
            <person name="Tsui H.-C.T."/>
            <person name="Winkler M.E."/>
        </authorList>
    </citation>
    <scope>NUCLEOTIDE SEQUENCE</scope>
</reference>
<dbReference type="Gene3D" id="1.20.1290.10">
    <property type="entry name" value="AhpD-like"/>
    <property type="match status" value="1"/>
</dbReference>
<dbReference type="PANTHER" id="PTHR33930:SF2">
    <property type="entry name" value="BLR3452 PROTEIN"/>
    <property type="match status" value="1"/>
</dbReference>
<dbReference type="NCBIfam" id="TIGR00778">
    <property type="entry name" value="ahpD_dom"/>
    <property type="match status" value="1"/>
</dbReference>
<sequence length="129" mass="14309">MKSYELLEDRMKEIYFDFYQETYKEGTAIDMKTKELIAIAASLCGGCQNCLEGHLKKAMKYGASGDEVRETVAIAVGVSAATIVDRSDLANFNTKISRLLDKADVLNNGKLKTEKKKVRKGKPKKPVEG</sequence>
<evidence type="ECO:0000313" key="2">
    <source>
        <dbReference type="EMBL" id="SVC80935.1"/>
    </source>
</evidence>
<organism evidence="2">
    <name type="scientific">marine metagenome</name>
    <dbReference type="NCBI Taxonomy" id="408172"/>
    <lineage>
        <taxon>unclassified sequences</taxon>
        <taxon>metagenomes</taxon>
        <taxon>ecological metagenomes</taxon>
    </lineage>
</organism>
<dbReference type="InterPro" id="IPR029032">
    <property type="entry name" value="AhpD-like"/>
</dbReference>
<proteinExistence type="predicted"/>
<dbReference type="AlphaFoldDB" id="A0A382Q7M1"/>
<feature type="domain" description="Carboxymuconolactone decarboxylase-like" evidence="1">
    <location>
        <begin position="12"/>
        <end position="78"/>
    </location>
</feature>
<dbReference type="Pfam" id="PF02627">
    <property type="entry name" value="CMD"/>
    <property type="match status" value="1"/>
</dbReference>
<protein>
    <recommendedName>
        <fullName evidence="1">Carboxymuconolactone decarboxylase-like domain-containing protein</fullName>
    </recommendedName>
</protein>
<accession>A0A382Q7M1</accession>
<gene>
    <name evidence="2" type="ORF">METZ01_LOCUS333789</name>
</gene>
<dbReference type="EMBL" id="UINC01112180">
    <property type="protein sequence ID" value="SVC80935.1"/>
    <property type="molecule type" value="Genomic_DNA"/>
</dbReference>
<evidence type="ECO:0000259" key="1">
    <source>
        <dbReference type="Pfam" id="PF02627"/>
    </source>
</evidence>
<dbReference type="InterPro" id="IPR003779">
    <property type="entry name" value="CMD-like"/>
</dbReference>
<dbReference type="SUPFAM" id="SSF69118">
    <property type="entry name" value="AhpD-like"/>
    <property type="match status" value="1"/>
</dbReference>